<dbReference type="PANTHER" id="PTHR24362:SF309">
    <property type="entry name" value="PROTEIN KINASE DOMAIN-CONTAINING PROTEIN"/>
    <property type="match status" value="1"/>
</dbReference>
<dbReference type="PROSITE" id="PS50011">
    <property type="entry name" value="PROTEIN_KINASE_DOM"/>
    <property type="match status" value="1"/>
</dbReference>
<dbReference type="Gene3D" id="1.10.510.10">
    <property type="entry name" value="Transferase(Phosphotransferase) domain 1"/>
    <property type="match status" value="1"/>
</dbReference>
<dbReference type="Proteomes" id="UP000054821">
    <property type="component" value="Unassembled WGS sequence"/>
</dbReference>
<dbReference type="GO" id="GO:0004672">
    <property type="term" value="F:protein kinase activity"/>
    <property type="evidence" value="ECO:0007669"/>
    <property type="project" value="InterPro"/>
</dbReference>
<accession>A0A2P4Z7J6</accession>
<dbReference type="GO" id="GO:0005524">
    <property type="term" value="F:ATP binding"/>
    <property type="evidence" value="ECO:0007669"/>
    <property type="project" value="InterPro"/>
</dbReference>
<comment type="caution">
    <text evidence="2">The sequence shown here is derived from an EMBL/GenBank/DDBJ whole genome shotgun (WGS) entry which is preliminary data.</text>
</comment>
<dbReference type="SUPFAM" id="SSF56112">
    <property type="entry name" value="Protein kinase-like (PK-like)"/>
    <property type="match status" value="1"/>
</dbReference>
<evidence type="ECO:0000313" key="3">
    <source>
        <dbReference type="Proteomes" id="UP000054821"/>
    </source>
</evidence>
<dbReference type="EMBL" id="JPDN02000075">
    <property type="protein sequence ID" value="PON20263.1"/>
    <property type="molecule type" value="Genomic_DNA"/>
</dbReference>
<dbReference type="InterPro" id="IPR011009">
    <property type="entry name" value="Kinase-like_dom_sf"/>
</dbReference>
<gene>
    <name evidence="2" type="ORF">TGAM01_v210859</name>
</gene>
<sequence>MSDETLQVQLAPPKPLVDFAFFSADNEAAIHLLDLVKAETSLPTLISNKETIGFQLSTISSSHDSSLKDFWLIGAGPSHATPDKNSHHGKPDILLCPPGESRSANIARQYIEDLHAGLSFHAESNVMTLTSYSMQPIIYEEGDMGNEDLKLCLLGRRSCVMRHRRNVLWIGQYRFILEFIAQGQDKEAKIEPHGYRGLYPSPSAYPAACSMASWNVWLQGCIPETSVISGVDIYTGDPIAVKKLGPDIALRTDTYSRLQVASQYGKSLEKGVLGIVDMCFANVQWSKLYENRCRLCYQTLLGLAELHQKDISHGNIHPESLLIFTKLESMSVNAVISLDMQPRENLNTSICVAPEVWKKGASLDKEKLDIWGLAASWLFAFFQVPEGQKMDQQLHVVMTATIESGVRKGWYEKPFAHLLRKMLAFNPEDRPSATTALAYEAWQPIEEASKRKRKREDTKSKKVRFVKQAAVCSF</sequence>
<evidence type="ECO:0000313" key="2">
    <source>
        <dbReference type="EMBL" id="PON20263.1"/>
    </source>
</evidence>
<dbReference type="InterPro" id="IPR000719">
    <property type="entry name" value="Prot_kinase_dom"/>
</dbReference>
<dbReference type="GeneID" id="29989827"/>
<dbReference type="PANTHER" id="PTHR24362">
    <property type="entry name" value="SERINE/THREONINE-PROTEIN KINASE NEK"/>
    <property type="match status" value="1"/>
</dbReference>
<dbReference type="RefSeq" id="XP_024404358.1">
    <property type="nucleotide sequence ID" value="XM_024550894.1"/>
</dbReference>
<evidence type="ECO:0000259" key="1">
    <source>
        <dbReference type="PROSITE" id="PS50011"/>
    </source>
</evidence>
<feature type="domain" description="Protein kinase" evidence="1">
    <location>
        <begin position="162"/>
        <end position="443"/>
    </location>
</feature>
<organism evidence="2 3">
    <name type="scientific">Trichoderma gamsii</name>
    <dbReference type="NCBI Taxonomy" id="398673"/>
    <lineage>
        <taxon>Eukaryota</taxon>
        <taxon>Fungi</taxon>
        <taxon>Dikarya</taxon>
        <taxon>Ascomycota</taxon>
        <taxon>Pezizomycotina</taxon>
        <taxon>Sordariomycetes</taxon>
        <taxon>Hypocreomycetidae</taxon>
        <taxon>Hypocreales</taxon>
        <taxon>Hypocreaceae</taxon>
        <taxon>Trichoderma</taxon>
    </lineage>
</organism>
<proteinExistence type="predicted"/>
<dbReference type="SMART" id="SM00220">
    <property type="entry name" value="S_TKc"/>
    <property type="match status" value="1"/>
</dbReference>
<name>A0A2P4Z7J6_9HYPO</name>
<keyword evidence="3" id="KW-1185">Reference proteome</keyword>
<dbReference type="STRING" id="398673.A0A2P4Z7J6"/>
<dbReference type="AlphaFoldDB" id="A0A2P4Z7J6"/>
<dbReference type="Pfam" id="PF00069">
    <property type="entry name" value="Pkinase"/>
    <property type="match status" value="1"/>
</dbReference>
<protein>
    <recommendedName>
        <fullName evidence="1">Protein kinase domain-containing protein</fullName>
    </recommendedName>
</protein>
<reference evidence="2 3" key="1">
    <citation type="journal article" date="2016" name="Genome Announc.">
        <title>Draft Whole-Genome Sequence of Trichoderma gamsii T6085, a Promising Biocontrol Agent of Fusarium Head Blight on Wheat.</title>
        <authorList>
            <person name="Baroncelli R."/>
            <person name="Zapparata A."/>
            <person name="Piaggeschi G."/>
            <person name="Sarrocco S."/>
            <person name="Vannacci G."/>
        </authorList>
    </citation>
    <scope>NUCLEOTIDE SEQUENCE [LARGE SCALE GENOMIC DNA]</scope>
    <source>
        <strain evidence="2 3">T6085</strain>
    </source>
</reference>